<reference evidence="3" key="2">
    <citation type="journal article" date="2008" name="Nucleic Acids Res.">
        <title>The rice annotation project database (RAP-DB): 2008 update.</title>
        <authorList>
            <consortium name="The rice annotation project (RAP)"/>
        </authorList>
    </citation>
    <scope>GENOME REANNOTATION</scope>
    <source>
        <strain evidence="3">cv. Nipponbare</strain>
    </source>
</reference>
<dbReference type="Proteomes" id="UP000000763">
    <property type="component" value="Chromosome 2"/>
</dbReference>
<name>Q6H659_ORYSJ</name>
<dbReference type="EMBL" id="AP005291">
    <property type="protein sequence ID" value="BAD25790.1"/>
    <property type="molecule type" value="Genomic_DNA"/>
</dbReference>
<sequence>MNSVKFLRLTPSKNIVAYTNRCWIDCRRFMEEEDHAETNRSSEATPLPSLFLSWQTGVDDAIDVVVDCRGLEEVDGNGNGSRALPPRMGGGGRQLSHPNLAPPYNGT</sequence>
<evidence type="ECO:0000313" key="3">
    <source>
        <dbReference type="Proteomes" id="UP000000763"/>
    </source>
</evidence>
<dbReference type="AlphaFoldDB" id="Q6H659"/>
<reference evidence="3" key="1">
    <citation type="journal article" date="2005" name="Nature">
        <title>The map-based sequence of the rice genome.</title>
        <authorList>
            <consortium name="International rice genome sequencing project (IRGSP)"/>
            <person name="Matsumoto T."/>
            <person name="Wu J."/>
            <person name="Kanamori H."/>
            <person name="Katayose Y."/>
            <person name="Fujisawa M."/>
            <person name="Namiki N."/>
            <person name="Mizuno H."/>
            <person name="Yamamoto K."/>
            <person name="Antonio B.A."/>
            <person name="Baba T."/>
            <person name="Sakata K."/>
            <person name="Nagamura Y."/>
            <person name="Aoki H."/>
            <person name="Arikawa K."/>
            <person name="Arita K."/>
            <person name="Bito T."/>
            <person name="Chiden Y."/>
            <person name="Fujitsuka N."/>
            <person name="Fukunaka R."/>
            <person name="Hamada M."/>
            <person name="Harada C."/>
            <person name="Hayashi A."/>
            <person name="Hijishita S."/>
            <person name="Honda M."/>
            <person name="Hosokawa S."/>
            <person name="Ichikawa Y."/>
            <person name="Idonuma A."/>
            <person name="Iijima M."/>
            <person name="Ikeda M."/>
            <person name="Ikeno M."/>
            <person name="Ito K."/>
            <person name="Ito S."/>
            <person name="Ito T."/>
            <person name="Ito Y."/>
            <person name="Ito Y."/>
            <person name="Iwabuchi A."/>
            <person name="Kamiya K."/>
            <person name="Karasawa W."/>
            <person name="Kurita K."/>
            <person name="Katagiri S."/>
            <person name="Kikuta A."/>
            <person name="Kobayashi H."/>
            <person name="Kobayashi N."/>
            <person name="Machita K."/>
            <person name="Maehara T."/>
            <person name="Masukawa M."/>
            <person name="Mizubayashi T."/>
            <person name="Mukai Y."/>
            <person name="Nagasaki H."/>
            <person name="Nagata Y."/>
            <person name="Naito S."/>
            <person name="Nakashima M."/>
            <person name="Nakama Y."/>
            <person name="Nakamichi Y."/>
            <person name="Nakamura M."/>
            <person name="Meguro A."/>
            <person name="Negishi M."/>
            <person name="Ohta I."/>
            <person name="Ohta T."/>
            <person name="Okamoto M."/>
            <person name="Ono N."/>
            <person name="Saji S."/>
            <person name="Sakaguchi M."/>
            <person name="Sakai K."/>
            <person name="Shibata M."/>
            <person name="Shimokawa T."/>
            <person name="Song J."/>
            <person name="Takazaki Y."/>
            <person name="Terasawa K."/>
            <person name="Tsugane M."/>
            <person name="Tsuji K."/>
            <person name="Ueda S."/>
            <person name="Waki K."/>
            <person name="Yamagata H."/>
            <person name="Yamamoto M."/>
            <person name="Yamamoto S."/>
            <person name="Yamane H."/>
            <person name="Yoshiki S."/>
            <person name="Yoshihara R."/>
            <person name="Yukawa K."/>
            <person name="Zhong H."/>
            <person name="Yano M."/>
            <person name="Yuan Q."/>
            <person name="Ouyang S."/>
            <person name="Liu J."/>
            <person name="Jones K.M."/>
            <person name="Gansberger K."/>
            <person name="Moffat K."/>
            <person name="Hill J."/>
            <person name="Bera J."/>
            <person name="Fadrosh D."/>
            <person name="Jin S."/>
            <person name="Johri S."/>
            <person name="Kim M."/>
            <person name="Overton L."/>
            <person name="Reardon M."/>
            <person name="Tsitrin T."/>
            <person name="Vuong H."/>
            <person name="Weaver B."/>
            <person name="Ciecko A."/>
            <person name="Tallon L."/>
            <person name="Jackson J."/>
            <person name="Pai G."/>
            <person name="Aken S.V."/>
            <person name="Utterback T."/>
            <person name="Reidmuller S."/>
            <person name="Feldblyum T."/>
            <person name="Hsiao J."/>
            <person name="Zismann V."/>
            <person name="Iobst S."/>
            <person name="de Vazeille A.R."/>
            <person name="Buell C.R."/>
            <person name="Ying K."/>
            <person name="Li Y."/>
            <person name="Lu T."/>
            <person name="Huang Y."/>
            <person name="Zhao Q."/>
            <person name="Feng Q."/>
            <person name="Zhang L."/>
            <person name="Zhu J."/>
            <person name="Weng Q."/>
            <person name="Mu J."/>
            <person name="Lu Y."/>
            <person name="Fan D."/>
            <person name="Liu Y."/>
            <person name="Guan J."/>
            <person name="Zhang Y."/>
            <person name="Yu S."/>
            <person name="Liu X."/>
            <person name="Zhang Y."/>
            <person name="Hong G."/>
            <person name="Han B."/>
            <person name="Choisne N."/>
            <person name="Demange N."/>
            <person name="Orjeda G."/>
            <person name="Samain S."/>
            <person name="Cattolico L."/>
            <person name="Pelletier E."/>
            <person name="Couloux A."/>
            <person name="Segurens B."/>
            <person name="Wincker P."/>
            <person name="D'Hont A."/>
            <person name="Scarpelli C."/>
            <person name="Weissenbach J."/>
            <person name="Salanoubat M."/>
            <person name="Quetier F."/>
            <person name="Yu Y."/>
            <person name="Kim H.R."/>
            <person name="Rambo T."/>
            <person name="Currie J."/>
            <person name="Collura K."/>
            <person name="Luo M."/>
            <person name="Yang T."/>
            <person name="Ammiraju J.S.S."/>
            <person name="Engler F."/>
            <person name="Soderlund C."/>
            <person name="Wing R.A."/>
            <person name="Palmer L.E."/>
            <person name="de la Bastide M."/>
            <person name="Spiegel L."/>
            <person name="Nascimento L."/>
            <person name="Zutavern T."/>
            <person name="O'Shaughnessy A."/>
            <person name="Dike S."/>
            <person name="Dedhia N."/>
            <person name="Preston R."/>
            <person name="Balija V."/>
            <person name="McCombie W.R."/>
            <person name="Chow T."/>
            <person name="Chen H."/>
            <person name="Chung M."/>
            <person name="Chen C."/>
            <person name="Shaw J."/>
            <person name="Wu H."/>
            <person name="Hsiao K."/>
            <person name="Chao Y."/>
            <person name="Chu M."/>
            <person name="Cheng C."/>
            <person name="Hour A."/>
            <person name="Lee P."/>
            <person name="Lin S."/>
            <person name="Lin Y."/>
            <person name="Liou J."/>
            <person name="Liu S."/>
            <person name="Hsing Y."/>
            <person name="Raghuvanshi S."/>
            <person name="Mohanty A."/>
            <person name="Bharti A.K."/>
            <person name="Gaur A."/>
            <person name="Gupta V."/>
            <person name="Kumar D."/>
            <person name="Ravi V."/>
            <person name="Vij S."/>
            <person name="Kapur A."/>
            <person name="Khurana P."/>
            <person name="Khurana P."/>
            <person name="Khurana J.P."/>
            <person name="Tyagi A.K."/>
            <person name="Gaikwad K."/>
            <person name="Singh A."/>
            <person name="Dalal V."/>
            <person name="Srivastava S."/>
            <person name="Dixit A."/>
            <person name="Pal A.K."/>
            <person name="Ghazi I.A."/>
            <person name="Yadav M."/>
            <person name="Pandit A."/>
            <person name="Bhargava A."/>
            <person name="Sureshbabu K."/>
            <person name="Batra K."/>
            <person name="Sharma T.R."/>
            <person name="Mohapatra T."/>
            <person name="Singh N.K."/>
            <person name="Messing J."/>
            <person name="Nelson A.B."/>
            <person name="Fuks G."/>
            <person name="Kavchok S."/>
            <person name="Keizer G."/>
            <person name="Linton E."/>
            <person name="Llaca V."/>
            <person name="Song R."/>
            <person name="Tanyolac B."/>
            <person name="Young S."/>
            <person name="Ho-Il K."/>
            <person name="Hahn J.H."/>
            <person name="Sangsakoo G."/>
            <person name="Vanavichit A."/>
            <person name="de Mattos Luiz.A.T."/>
            <person name="Zimmer P.D."/>
            <person name="Malone G."/>
            <person name="Dellagostin O."/>
            <person name="de Oliveira A.C."/>
            <person name="Bevan M."/>
            <person name="Bancroft I."/>
            <person name="Minx P."/>
            <person name="Cordum H."/>
            <person name="Wilson R."/>
            <person name="Cheng Z."/>
            <person name="Jin W."/>
            <person name="Jiang J."/>
            <person name="Leong S.A."/>
            <person name="Iwama H."/>
            <person name="Gojobori T."/>
            <person name="Itoh T."/>
            <person name="Niimura Y."/>
            <person name="Fujii Y."/>
            <person name="Habara T."/>
            <person name="Sakai H."/>
            <person name="Sato Y."/>
            <person name="Wilson G."/>
            <person name="Kumar K."/>
            <person name="McCouch S."/>
            <person name="Juretic N."/>
            <person name="Hoen D."/>
            <person name="Wright S."/>
            <person name="Bruskiewich R."/>
            <person name="Bureau T."/>
            <person name="Miyao A."/>
            <person name="Hirochika H."/>
            <person name="Nishikawa T."/>
            <person name="Kadowaki K."/>
            <person name="Sugiura M."/>
            <person name="Burr B."/>
            <person name="Sasaki T."/>
        </authorList>
    </citation>
    <scope>NUCLEOTIDE SEQUENCE [LARGE SCALE GENOMIC DNA]</scope>
    <source>
        <strain evidence="3">cv. Nipponbare</strain>
    </source>
</reference>
<evidence type="ECO:0000256" key="1">
    <source>
        <dbReference type="SAM" id="MobiDB-lite"/>
    </source>
</evidence>
<organism evidence="2 3">
    <name type="scientific">Oryza sativa subsp. japonica</name>
    <name type="common">Rice</name>
    <dbReference type="NCBI Taxonomy" id="39947"/>
    <lineage>
        <taxon>Eukaryota</taxon>
        <taxon>Viridiplantae</taxon>
        <taxon>Streptophyta</taxon>
        <taxon>Embryophyta</taxon>
        <taxon>Tracheophyta</taxon>
        <taxon>Spermatophyta</taxon>
        <taxon>Magnoliopsida</taxon>
        <taxon>Liliopsida</taxon>
        <taxon>Poales</taxon>
        <taxon>Poaceae</taxon>
        <taxon>BOP clade</taxon>
        <taxon>Oryzoideae</taxon>
        <taxon>Oryzeae</taxon>
        <taxon>Oryzinae</taxon>
        <taxon>Oryza</taxon>
        <taxon>Oryza sativa</taxon>
    </lineage>
</organism>
<feature type="region of interest" description="Disordered" evidence="1">
    <location>
        <begin position="73"/>
        <end position="107"/>
    </location>
</feature>
<evidence type="ECO:0000313" key="2">
    <source>
        <dbReference type="EMBL" id="BAD25790.1"/>
    </source>
</evidence>
<protein>
    <submittedName>
        <fullName evidence="2">Uncharacterized protein</fullName>
    </submittedName>
</protein>
<accession>Q6H659</accession>
<proteinExistence type="predicted"/>
<gene>
    <name evidence="2" type="primary">OJ1282_H11.18</name>
</gene>